<name>A0A4P7KX15_9GAMM</name>
<feature type="transmembrane region" description="Helical" evidence="10">
    <location>
        <begin position="161"/>
        <end position="184"/>
    </location>
</feature>
<evidence type="ECO:0000313" key="13">
    <source>
        <dbReference type="EMBL" id="WGM04854.1"/>
    </source>
</evidence>
<dbReference type="PANTHER" id="PTHR30012">
    <property type="entry name" value="GENERAL SECRETION PATHWAY PROTEIN"/>
    <property type="match status" value="1"/>
</dbReference>
<dbReference type="GeneID" id="96878164"/>
<comment type="similarity">
    <text evidence="2 9">Belongs to the GSP F family.</text>
</comment>
<dbReference type="InterPro" id="IPR042094">
    <property type="entry name" value="T2SS_GspF_sf"/>
</dbReference>
<evidence type="ECO:0000256" key="2">
    <source>
        <dbReference type="ARBA" id="ARBA00005745"/>
    </source>
</evidence>
<reference evidence="13" key="2">
    <citation type="submission" date="2023-04" db="EMBL/GenBank/DDBJ databases">
        <title>Genome dynamics across the evolutionary transition to endosymbiosis.</title>
        <authorList>
            <person name="Siozios S."/>
            <person name="Nadal-Jimenez P."/>
            <person name="Azagi T."/>
            <person name="Sprong H."/>
            <person name="Frost C.L."/>
            <person name="Parratt S.R."/>
            <person name="Taylor G."/>
            <person name="Brettell L."/>
            <person name="Lew K.C."/>
            <person name="Croft L."/>
            <person name="King K.C."/>
            <person name="Brockhurst M.A."/>
            <person name="Hypsa V."/>
            <person name="Novakova E."/>
            <person name="Darby A.C."/>
            <person name="Hurst G.D.D."/>
        </authorList>
    </citation>
    <scope>NUCLEOTIDE SEQUENCE</scope>
    <source>
        <strain evidence="13">ANv_CAN</strain>
    </source>
</reference>
<dbReference type="InterPro" id="IPR001992">
    <property type="entry name" value="T2SS_GspF/T4SS_PilC_CS"/>
</dbReference>
<dbReference type="Pfam" id="PF00482">
    <property type="entry name" value="T2SSF"/>
    <property type="match status" value="2"/>
</dbReference>
<dbReference type="EMBL" id="CP123523">
    <property type="protein sequence ID" value="WGM04854.1"/>
    <property type="molecule type" value="Genomic_DNA"/>
</dbReference>
<evidence type="ECO:0000313" key="12">
    <source>
        <dbReference type="EMBL" id="QBY44611.1"/>
    </source>
</evidence>
<dbReference type="PROSITE" id="PS00874">
    <property type="entry name" value="T2SP_F"/>
    <property type="match status" value="1"/>
</dbReference>
<accession>A0A4P7KX15</accession>
<dbReference type="InterPro" id="IPR018076">
    <property type="entry name" value="T2SS_GspF_dom"/>
</dbReference>
<dbReference type="Gene3D" id="1.20.81.30">
    <property type="entry name" value="Type II secretion system (T2SS), domain F"/>
    <property type="match status" value="2"/>
</dbReference>
<dbReference type="GO" id="GO:0005886">
    <property type="term" value="C:plasma membrane"/>
    <property type="evidence" value="ECO:0007669"/>
    <property type="project" value="UniProtKB-SubCell"/>
</dbReference>
<dbReference type="RefSeq" id="WP_026821782.1">
    <property type="nucleotide sequence ID" value="NZ_CP038613.1"/>
</dbReference>
<keyword evidence="7 10" id="KW-1133">Transmembrane helix</keyword>
<evidence type="ECO:0000256" key="9">
    <source>
        <dbReference type="RuleBase" id="RU003923"/>
    </source>
</evidence>
<feature type="transmembrane region" description="Helical" evidence="10">
    <location>
        <begin position="369"/>
        <end position="389"/>
    </location>
</feature>
<keyword evidence="15" id="KW-1185">Reference proteome</keyword>
<keyword evidence="3 9" id="KW-0813">Transport</keyword>
<organism evidence="12 14">
    <name type="scientific">Arsenophonus nasoniae</name>
    <name type="common">son-killer infecting Nasonia vitripennis</name>
    <dbReference type="NCBI Taxonomy" id="638"/>
    <lineage>
        <taxon>Bacteria</taxon>
        <taxon>Pseudomonadati</taxon>
        <taxon>Pseudomonadota</taxon>
        <taxon>Gammaproteobacteria</taxon>
        <taxon>Enterobacterales</taxon>
        <taxon>Morganellaceae</taxon>
        <taxon>Arsenophonus</taxon>
    </lineage>
</organism>
<dbReference type="AlphaFoldDB" id="A0A4P7KX15"/>
<evidence type="ECO:0000256" key="1">
    <source>
        <dbReference type="ARBA" id="ARBA00004429"/>
    </source>
</evidence>
<evidence type="ECO:0000256" key="7">
    <source>
        <dbReference type="ARBA" id="ARBA00022989"/>
    </source>
</evidence>
<evidence type="ECO:0000256" key="3">
    <source>
        <dbReference type="ARBA" id="ARBA00022448"/>
    </source>
</evidence>
<dbReference type="Proteomes" id="UP001177592">
    <property type="component" value="Chromosome"/>
</dbReference>
<protein>
    <submittedName>
        <fullName evidence="13">Type II secretion system F family protein</fullName>
    </submittedName>
    <submittedName>
        <fullName evidence="12">Type II secretion system protein F</fullName>
    </submittedName>
</protein>
<sequence>MNFIYKYLAINTRGILIENYKISHSKQEVFEYILKNNLIPISIKIREIALYTTKILSYRLHFMYQLSVLLKSNISLIQSLNIIQKECHMSVWKCILAEIIKRINQGEAFSATLKCYPKLFPEIIYRLIEIGEHTNSLEKNCQLIYQQLQQQQILKQKITKALQYPCIILIIASIVVSLMLFFVLPEFKAIYQTFNAQLPIATRLLIIISDKIADNALYIVVTLVCIFWGYFIHRKYSPNLIKREQKFILHLPLLNKLICWQQLYYFFQTLHITQKSGLTLLEGFEYVLKTLKHPVYHDAIHSIYQKIQRGISFSESIKREKLFPYLCLQFITAGELSGNLTLFLEKLANWYQENLLNYVNKKIKLIEPMLILILAVVITGLLFTMYLPIFNLGNIIS</sequence>
<dbReference type="PANTHER" id="PTHR30012:SF7">
    <property type="entry name" value="PROTEIN TRANSPORT PROTEIN HOFC HOMOLOG"/>
    <property type="match status" value="1"/>
</dbReference>
<feature type="domain" description="Type II secretion system protein GspF" evidence="11">
    <location>
        <begin position="62"/>
        <end position="185"/>
    </location>
</feature>
<evidence type="ECO:0000256" key="5">
    <source>
        <dbReference type="ARBA" id="ARBA00022519"/>
    </source>
</evidence>
<keyword evidence="6 9" id="KW-0812">Transmembrane</keyword>
<evidence type="ECO:0000256" key="8">
    <source>
        <dbReference type="ARBA" id="ARBA00023136"/>
    </source>
</evidence>
<keyword evidence="4" id="KW-1003">Cell membrane</keyword>
<dbReference type="GO" id="GO:0015628">
    <property type="term" value="P:protein secretion by the type II secretion system"/>
    <property type="evidence" value="ECO:0007669"/>
    <property type="project" value="TreeGrafter"/>
</dbReference>
<evidence type="ECO:0000259" key="11">
    <source>
        <dbReference type="Pfam" id="PF00482"/>
    </source>
</evidence>
<gene>
    <name evidence="12" type="primary">epsF</name>
    <name evidence="12" type="ORF">ArsFIN_31970</name>
    <name evidence="13" type="ORF">QE258_14825</name>
</gene>
<feature type="transmembrane region" description="Helical" evidence="10">
    <location>
        <begin position="216"/>
        <end position="233"/>
    </location>
</feature>
<feature type="domain" description="Type II secretion system protein GspF" evidence="11">
    <location>
        <begin position="266"/>
        <end position="388"/>
    </location>
</feature>
<comment type="subcellular location">
    <subcellularLocation>
        <location evidence="1 9">Cell inner membrane</location>
        <topology evidence="1 9">Multi-pass membrane protein</topology>
    </subcellularLocation>
</comment>
<dbReference type="EMBL" id="CP038613">
    <property type="protein sequence ID" value="QBY44611.1"/>
    <property type="molecule type" value="Genomic_DNA"/>
</dbReference>
<evidence type="ECO:0000313" key="14">
    <source>
        <dbReference type="Proteomes" id="UP000295134"/>
    </source>
</evidence>
<keyword evidence="8 10" id="KW-0472">Membrane</keyword>
<evidence type="ECO:0000256" key="4">
    <source>
        <dbReference type="ARBA" id="ARBA00022475"/>
    </source>
</evidence>
<keyword evidence="5" id="KW-0997">Cell inner membrane</keyword>
<evidence type="ECO:0000256" key="10">
    <source>
        <dbReference type="SAM" id="Phobius"/>
    </source>
</evidence>
<dbReference type="KEGG" id="ans:ArsFIN_31970"/>
<reference evidence="12 14" key="1">
    <citation type="submission" date="2019-03" db="EMBL/GenBank/DDBJ databases">
        <title>Long-read sequencing reveals hyperdense prophage content in a complex bacterial symbiont genome.</title>
        <authorList>
            <person name="Frost C.L."/>
            <person name="Siozios S."/>
            <person name="Nadal-Jimenez P."/>
            <person name="Brockhurst M.A."/>
            <person name="King K.C."/>
            <person name="Darby A.C."/>
            <person name="Hurst G.D.D."/>
        </authorList>
    </citation>
    <scope>NUCLEOTIDE SEQUENCE [LARGE SCALE GENOMIC DNA]</scope>
    <source>
        <strain evidence="12 14">FIN</strain>
    </source>
</reference>
<dbReference type="Proteomes" id="UP000295134">
    <property type="component" value="Chromosome"/>
</dbReference>
<dbReference type="InterPro" id="IPR003004">
    <property type="entry name" value="GspF/PilC"/>
</dbReference>
<evidence type="ECO:0000256" key="6">
    <source>
        <dbReference type="ARBA" id="ARBA00022692"/>
    </source>
</evidence>
<proteinExistence type="inferred from homology"/>
<evidence type="ECO:0000313" key="15">
    <source>
        <dbReference type="Proteomes" id="UP001177592"/>
    </source>
</evidence>